<dbReference type="Proteomes" id="UP000821845">
    <property type="component" value="Chromosome 6"/>
</dbReference>
<proteinExistence type="predicted"/>
<comment type="caution">
    <text evidence="1">The sequence shown here is derived from an EMBL/GenBank/DDBJ whole genome shotgun (WGS) entry which is preliminary data.</text>
</comment>
<organism evidence="1 2">
    <name type="scientific">Hyalomma asiaticum</name>
    <name type="common">Tick</name>
    <dbReference type="NCBI Taxonomy" id="266040"/>
    <lineage>
        <taxon>Eukaryota</taxon>
        <taxon>Metazoa</taxon>
        <taxon>Ecdysozoa</taxon>
        <taxon>Arthropoda</taxon>
        <taxon>Chelicerata</taxon>
        <taxon>Arachnida</taxon>
        <taxon>Acari</taxon>
        <taxon>Parasitiformes</taxon>
        <taxon>Ixodida</taxon>
        <taxon>Ixodoidea</taxon>
        <taxon>Ixodidae</taxon>
        <taxon>Hyalomminae</taxon>
        <taxon>Hyalomma</taxon>
    </lineage>
</organism>
<gene>
    <name evidence="1" type="ORF">HPB50_023980</name>
</gene>
<evidence type="ECO:0000313" key="2">
    <source>
        <dbReference type="Proteomes" id="UP000821845"/>
    </source>
</evidence>
<name>A0ACB7S5F6_HYAAI</name>
<accession>A0ACB7S5F6</accession>
<protein>
    <submittedName>
        <fullName evidence="1">Uncharacterized protein</fullName>
    </submittedName>
</protein>
<evidence type="ECO:0000313" key="1">
    <source>
        <dbReference type="EMBL" id="KAH6929181.1"/>
    </source>
</evidence>
<dbReference type="EMBL" id="CM023486">
    <property type="protein sequence ID" value="KAH6929181.1"/>
    <property type="molecule type" value="Genomic_DNA"/>
</dbReference>
<reference evidence="1" key="1">
    <citation type="submission" date="2020-05" db="EMBL/GenBank/DDBJ databases">
        <title>Large-scale comparative analyses of tick genomes elucidate their genetic diversity and vector capacities.</title>
        <authorList>
            <person name="Jia N."/>
            <person name="Wang J."/>
            <person name="Shi W."/>
            <person name="Du L."/>
            <person name="Sun Y."/>
            <person name="Zhan W."/>
            <person name="Jiang J."/>
            <person name="Wang Q."/>
            <person name="Zhang B."/>
            <person name="Ji P."/>
            <person name="Sakyi L.B."/>
            <person name="Cui X."/>
            <person name="Yuan T."/>
            <person name="Jiang B."/>
            <person name="Yang W."/>
            <person name="Lam T.T.-Y."/>
            <person name="Chang Q."/>
            <person name="Ding S."/>
            <person name="Wang X."/>
            <person name="Zhu J."/>
            <person name="Ruan X."/>
            <person name="Zhao L."/>
            <person name="Wei J."/>
            <person name="Que T."/>
            <person name="Du C."/>
            <person name="Cheng J."/>
            <person name="Dai P."/>
            <person name="Han X."/>
            <person name="Huang E."/>
            <person name="Gao Y."/>
            <person name="Liu J."/>
            <person name="Shao H."/>
            <person name="Ye R."/>
            <person name="Li L."/>
            <person name="Wei W."/>
            <person name="Wang X."/>
            <person name="Wang C."/>
            <person name="Yang T."/>
            <person name="Huo Q."/>
            <person name="Li W."/>
            <person name="Guo W."/>
            <person name="Chen H."/>
            <person name="Zhou L."/>
            <person name="Ni X."/>
            <person name="Tian J."/>
            <person name="Zhou Y."/>
            <person name="Sheng Y."/>
            <person name="Liu T."/>
            <person name="Pan Y."/>
            <person name="Xia L."/>
            <person name="Li J."/>
            <person name="Zhao F."/>
            <person name="Cao W."/>
        </authorList>
    </citation>
    <scope>NUCLEOTIDE SEQUENCE</scope>
    <source>
        <strain evidence="1">Hyas-2018</strain>
    </source>
</reference>
<sequence length="91" mass="9975">MSSAELICARGRTLRELEEEGVGSNVYLQRETEALSRLVSAPRYDDDLRNSLWVREACYPGMAWPRPSTTIDNNVPFTGGRLGGSASEVAA</sequence>
<keyword evidence="2" id="KW-1185">Reference proteome</keyword>